<comment type="similarity">
    <text evidence="2 11">Belongs to the mitochondrial carrier (TC 2.A.29) family.</text>
</comment>
<proteinExistence type="inferred from homology"/>
<evidence type="ECO:0000256" key="7">
    <source>
        <dbReference type="ARBA" id="ARBA00022989"/>
    </source>
</evidence>
<comment type="subcellular location">
    <subcellularLocation>
        <location evidence="1">Mitochondrion membrane</location>
        <topology evidence="1">Multi-pass membrane protein</topology>
    </subcellularLocation>
</comment>
<protein>
    <recommendedName>
        <fullName evidence="15">Mitochondrial carrier protein</fullName>
    </recommendedName>
</protein>
<dbReference type="InterPro" id="IPR050567">
    <property type="entry name" value="Mitochondrial_Carrier"/>
</dbReference>
<keyword evidence="9 10" id="KW-0472">Membrane</keyword>
<dbReference type="Pfam" id="PF00153">
    <property type="entry name" value="Mito_carr"/>
    <property type="match status" value="1"/>
</dbReference>
<accession>A0A0J6YNA5</accession>
<feature type="repeat" description="Solcar" evidence="10">
    <location>
        <begin position="153"/>
        <end position="240"/>
    </location>
</feature>
<evidence type="ECO:0000256" key="1">
    <source>
        <dbReference type="ARBA" id="ARBA00004225"/>
    </source>
</evidence>
<feature type="region of interest" description="Disordered" evidence="12">
    <location>
        <begin position="1"/>
        <end position="37"/>
    </location>
</feature>
<evidence type="ECO:0000256" key="4">
    <source>
        <dbReference type="ARBA" id="ARBA00022692"/>
    </source>
</evidence>
<sequence>MSFPTDDPSQLSFETDLSSDADSEGSGRRNPRTNAATGASAAGVRALSAQAVAFYFRAPVKAFFRTRVDYMVLARAINPRLAQGGSWSWKTTTPGLLAHAVRTYGWTFIPYQVLPPLIANVSVGAVLYTSYLQILNNLHGPALMANRRIYPPPSPVDTFLAGFAAGTVQSVVAAPLDAIQARFRSDEMLNGQHRSAWHYWKNKLSELGMRGIFSGWTLSFLKDSCGSALFFCLFETIKSQGYYSFVTRYYGSLQPPAVERLSTLANSSSENPVIKPHYALEPCFLMLAGATASIGQQVVLHPLGLIHNVYYRRLEHLDDKLSQNQSRRAWMRDRFDAYRETFERCQRKAQRVGSWRVWLYRGFLWNTIRQVPSTSAGLVIFELVRRKRAGEARFPGILLTTARKAVCDFASHGFEPSSACHLLIKSSQGDRRTPHHPDGAQAAAFIGRCEWAARLT</sequence>
<evidence type="ECO:0000256" key="8">
    <source>
        <dbReference type="ARBA" id="ARBA00023128"/>
    </source>
</evidence>
<evidence type="ECO:0000313" key="14">
    <source>
        <dbReference type="Proteomes" id="UP000054565"/>
    </source>
</evidence>
<reference evidence="14" key="1">
    <citation type="journal article" date="2010" name="Genome Res.">
        <title>Population genomic sequencing of Coccidioides fungi reveals recent hybridization and transposon control.</title>
        <authorList>
            <person name="Neafsey D.E."/>
            <person name="Barker B.M."/>
            <person name="Sharpton T.J."/>
            <person name="Stajich J.E."/>
            <person name="Park D.J."/>
            <person name="Whiston E."/>
            <person name="Hung C.-Y."/>
            <person name="McMahan C."/>
            <person name="White J."/>
            <person name="Sykes S."/>
            <person name="Heiman D."/>
            <person name="Young S."/>
            <person name="Zeng Q."/>
            <person name="Abouelleil A."/>
            <person name="Aftuck L."/>
            <person name="Bessette D."/>
            <person name="Brown A."/>
            <person name="FitzGerald M."/>
            <person name="Lui A."/>
            <person name="Macdonald J.P."/>
            <person name="Priest M."/>
            <person name="Orbach M.J."/>
            <person name="Galgiani J.N."/>
            <person name="Kirkland T.N."/>
            <person name="Cole G.T."/>
            <person name="Birren B.W."/>
            <person name="Henn M.R."/>
            <person name="Taylor J.W."/>
            <person name="Rounsley S.D."/>
        </authorList>
    </citation>
    <scope>NUCLEOTIDE SEQUENCE [LARGE SCALE GENOMIC DNA]</scope>
    <source>
        <strain evidence="14">RMSCC 2394</strain>
    </source>
</reference>
<dbReference type="OrthoDB" id="3364892at2759"/>
<dbReference type="GO" id="GO:0022857">
    <property type="term" value="F:transmembrane transporter activity"/>
    <property type="evidence" value="ECO:0007669"/>
    <property type="project" value="TreeGrafter"/>
</dbReference>
<evidence type="ECO:0008006" key="15">
    <source>
        <dbReference type="Google" id="ProtNLM"/>
    </source>
</evidence>
<evidence type="ECO:0000256" key="2">
    <source>
        <dbReference type="ARBA" id="ARBA00006375"/>
    </source>
</evidence>
<keyword evidence="3 11" id="KW-0813">Transport</keyword>
<dbReference type="PROSITE" id="PS50920">
    <property type="entry name" value="SOLCAR"/>
    <property type="match status" value="1"/>
</dbReference>
<evidence type="ECO:0000256" key="10">
    <source>
        <dbReference type="PROSITE-ProRule" id="PRU00282"/>
    </source>
</evidence>
<evidence type="ECO:0000256" key="5">
    <source>
        <dbReference type="ARBA" id="ARBA00022737"/>
    </source>
</evidence>
<evidence type="ECO:0000256" key="6">
    <source>
        <dbReference type="ARBA" id="ARBA00022792"/>
    </source>
</evidence>
<dbReference type="PANTHER" id="PTHR45624">
    <property type="entry name" value="MITOCHONDRIAL BASIC AMINO ACIDS TRANSPORTER-RELATED"/>
    <property type="match status" value="1"/>
</dbReference>
<dbReference type="EMBL" id="DS028100">
    <property type="protein sequence ID" value="KMP10146.1"/>
    <property type="molecule type" value="Genomic_DNA"/>
</dbReference>
<dbReference type="AlphaFoldDB" id="A0A0J6YNA5"/>
<name>A0A0J6YNA5_COCIT</name>
<keyword evidence="5" id="KW-0677">Repeat</keyword>
<evidence type="ECO:0000256" key="3">
    <source>
        <dbReference type="ARBA" id="ARBA00022448"/>
    </source>
</evidence>
<feature type="compositionally biased region" description="Polar residues" evidence="12">
    <location>
        <begin position="7"/>
        <end position="16"/>
    </location>
</feature>
<dbReference type="STRING" id="404692.A0A0J6YNA5"/>
<organism evidence="13 14">
    <name type="scientific">Coccidioides immitis RMSCC 2394</name>
    <dbReference type="NCBI Taxonomy" id="404692"/>
    <lineage>
        <taxon>Eukaryota</taxon>
        <taxon>Fungi</taxon>
        <taxon>Dikarya</taxon>
        <taxon>Ascomycota</taxon>
        <taxon>Pezizomycotina</taxon>
        <taxon>Eurotiomycetes</taxon>
        <taxon>Eurotiomycetidae</taxon>
        <taxon>Onygenales</taxon>
        <taxon>Onygenaceae</taxon>
        <taxon>Coccidioides</taxon>
    </lineage>
</organism>
<keyword evidence="8" id="KW-0496">Mitochondrion</keyword>
<keyword evidence="7" id="KW-1133">Transmembrane helix</keyword>
<evidence type="ECO:0000256" key="12">
    <source>
        <dbReference type="SAM" id="MobiDB-lite"/>
    </source>
</evidence>
<gene>
    <name evidence="13" type="ORF">CIRG_09379</name>
</gene>
<dbReference type="InterPro" id="IPR023395">
    <property type="entry name" value="MCP_dom_sf"/>
</dbReference>
<dbReference type="PANTHER" id="PTHR45624:SF26">
    <property type="entry name" value="CARRIER PROTEIN, PUTATIVE (AFU_ORTHOLOGUE AFUA_1G07710)-RELATED"/>
    <property type="match status" value="1"/>
</dbReference>
<keyword evidence="4 10" id="KW-0812">Transmembrane</keyword>
<dbReference type="SUPFAM" id="SSF103506">
    <property type="entry name" value="Mitochondrial carrier"/>
    <property type="match status" value="1"/>
</dbReference>
<evidence type="ECO:0000256" key="11">
    <source>
        <dbReference type="RuleBase" id="RU000488"/>
    </source>
</evidence>
<keyword evidence="6" id="KW-0999">Mitochondrion inner membrane</keyword>
<evidence type="ECO:0000313" key="13">
    <source>
        <dbReference type="EMBL" id="KMP10146.1"/>
    </source>
</evidence>
<dbReference type="GO" id="GO:0031966">
    <property type="term" value="C:mitochondrial membrane"/>
    <property type="evidence" value="ECO:0007669"/>
    <property type="project" value="UniProtKB-SubCell"/>
</dbReference>
<evidence type="ECO:0000256" key="9">
    <source>
        <dbReference type="ARBA" id="ARBA00023136"/>
    </source>
</evidence>
<dbReference type="Gene3D" id="1.50.40.10">
    <property type="entry name" value="Mitochondrial carrier domain"/>
    <property type="match status" value="1"/>
</dbReference>
<dbReference type="InterPro" id="IPR018108">
    <property type="entry name" value="MCP_transmembrane"/>
</dbReference>
<dbReference type="Proteomes" id="UP000054565">
    <property type="component" value="Unassembled WGS sequence"/>
</dbReference>